<dbReference type="Pfam" id="PF00930">
    <property type="entry name" value="DPPIV_N"/>
    <property type="match status" value="1"/>
</dbReference>
<dbReference type="Proteomes" id="UP000234752">
    <property type="component" value="Plasmid unnamed1"/>
</dbReference>
<proteinExistence type="predicted"/>
<accession>A0A2K9NIX6</accession>
<evidence type="ECO:0000313" key="5">
    <source>
        <dbReference type="Proteomes" id="UP000234752"/>
    </source>
</evidence>
<dbReference type="InterPro" id="IPR002469">
    <property type="entry name" value="Peptidase_S9B_N"/>
</dbReference>
<feature type="domain" description="Peptidase S9 prolyl oligopeptidase catalytic" evidence="2">
    <location>
        <begin position="580"/>
        <end position="777"/>
    </location>
</feature>
<dbReference type="Gene3D" id="2.140.10.30">
    <property type="entry name" value="Dipeptidylpeptidase IV, N-terminal domain"/>
    <property type="match status" value="1"/>
</dbReference>
<dbReference type="Gene3D" id="3.40.50.1820">
    <property type="entry name" value="alpha/beta hydrolase"/>
    <property type="match status" value="1"/>
</dbReference>
<sequence>MPAPFTVHEHSCQSGPGHPIAFPRSRRDNQYINAQSRKKSMRHRLAPLLLACLSALPATAEQLTIDRVVASPALSGAAPRGVEFSPDGTRVTYLERAASDASRRDLWAYDLTQRKPVLLLDSAEFAAVPESEEERARRERQRIPETGVTEYVWDSQGKAVLVPKSGDIWLKPLDGPVRRLTRTPDAETDPKFSPDGSHIAYVRDGNLYVQALAKGVERAITTDGGNNAILNGMAEFVAQEEMDRDTGYWWSPDGKSIAYARVDESKVPLVNRYDYGADGVKVIPQRYPFAGGPNVAIQLLVAPIDGSAPPVTIDLGPDADIYLARVNWKPDGGLAVQRMSRDQKRLDLLFADVKTGRTRLALSDTKSTWVDLHKDLYFLADGRFIWSSEQSGWRHLYLHDRFGKRLHAITRGKWPVQNLAGVDTKAGIVMFTALKDGPLERHVYTARLDGRDAGSPRRVSQGEGWHGAVLADAGGAWLDSFSSPTQPPQLSLRDRDGKVLTWLQENKVEGAHPYAPYLANHIKPIYGTLKAPDGETLHWSMLKPPGVDAANPVPAIIYTYGGPTSRVVTKGWGSRTTLFLQALAQSGYVVFMLDNRGTPGQGKDFLDQIYKGFGTIESDDQALGAKYLKTLPFVKGERIGIYGHSYGGYNTLMSLLRHGDLYAAGVAAAPVSDWKLYDTFYTERFIGMPDAKGGVYERGDATKLADNLSKPLLLIHGMADDNVFLDNSVRMAAALQQARKPFDMMFYPGERHGFYDTNLAAHYYLSAKAFFDRELKGR</sequence>
<dbReference type="GO" id="GO:0008239">
    <property type="term" value="F:dipeptidyl-peptidase activity"/>
    <property type="evidence" value="ECO:0007669"/>
    <property type="project" value="TreeGrafter"/>
</dbReference>
<evidence type="ECO:0000256" key="1">
    <source>
        <dbReference type="SAM" id="MobiDB-lite"/>
    </source>
</evidence>
<gene>
    <name evidence="4" type="ORF">C0V82_21670</name>
</gene>
<evidence type="ECO:0000313" key="4">
    <source>
        <dbReference type="EMBL" id="AUN33023.1"/>
    </source>
</evidence>
<evidence type="ECO:0000259" key="3">
    <source>
        <dbReference type="Pfam" id="PF00930"/>
    </source>
</evidence>
<dbReference type="PANTHER" id="PTHR11731:SF193">
    <property type="entry name" value="DIPEPTIDYL PEPTIDASE 9"/>
    <property type="match status" value="1"/>
</dbReference>
<dbReference type="EMBL" id="CP025613">
    <property type="protein sequence ID" value="AUN33023.1"/>
    <property type="molecule type" value="Genomic_DNA"/>
</dbReference>
<dbReference type="SUPFAM" id="SSF82171">
    <property type="entry name" value="DPP6 N-terminal domain-like"/>
    <property type="match status" value="1"/>
</dbReference>
<dbReference type="InterPro" id="IPR050278">
    <property type="entry name" value="Serine_Prot_S9B/DPPIV"/>
</dbReference>
<feature type="region of interest" description="Disordered" evidence="1">
    <location>
        <begin position="1"/>
        <end position="27"/>
    </location>
</feature>
<dbReference type="GO" id="GO:0008236">
    <property type="term" value="F:serine-type peptidase activity"/>
    <property type="evidence" value="ECO:0007669"/>
    <property type="project" value="InterPro"/>
</dbReference>
<organism evidence="4 5">
    <name type="scientific">Niveispirillum cyanobacteriorum</name>
    <dbReference type="NCBI Taxonomy" id="1612173"/>
    <lineage>
        <taxon>Bacteria</taxon>
        <taxon>Pseudomonadati</taxon>
        <taxon>Pseudomonadota</taxon>
        <taxon>Alphaproteobacteria</taxon>
        <taxon>Rhodospirillales</taxon>
        <taxon>Azospirillaceae</taxon>
        <taxon>Niveispirillum</taxon>
    </lineage>
</organism>
<geneLocation type="plasmid" evidence="4 5">
    <name>unnamed1</name>
</geneLocation>
<evidence type="ECO:0000259" key="2">
    <source>
        <dbReference type="Pfam" id="PF00326"/>
    </source>
</evidence>
<feature type="domain" description="Dipeptidylpeptidase IV N-terminal" evidence="3">
    <location>
        <begin position="170"/>
        <end position="488"/>
    </location>
</feature>
<keyword evidence="5" id="KW-1185">Reference proteome</keyword>
<dbReference type="AlphaFoldDB" id="A0A2K9NIX6"/>
<keyword evidence="4" id="KW-0614">Plasmid</keyword>
<protein>
    <recommendedName>
        <fullName evidence="6">S9 family peptidase</fullName>
    </recommendedName>
</protein>
<dbReference type="PANTHER" id="PTHR11731">
    <property type="entry name" value="PROTEASE FAMILY S9B,C DIPEPTIDYL-PEPTIDASE IV-RELATED"/>
    <property type="match status" value="1"/>
</dbReference>
<name>A0A2K9NIX6_9PROT</name>
<dbReference type="KEGG" id="ncb:C0V82_21670"/>
<evidence type="ECO:0008006" key="6">
    <source>
        <dbReference type="Google" id="ProtNLM"/>
    </source>
</evidence>
<reference evidence="4 5" key="1">
    <citation type="submission" date="2017-12" db="EMBL/GenBank/DDBJ databases">
        <title>Genomes of bacteria within cyanobacterial aggregates.</title>
        <authorList>
            <person name="Cai H."/>
        </authorList>
    </citation>
    <scope>NUCLEOTIDE SEQUENCE [LARGE SCALE GENOMIC DNA]</scope>
    <source>
        <strain evidence="4 5">TH16</strain>
        <plasmid evidence="4 5">unnamed1</plasmid>
    </source>
</reference>
<dbReference type="Pfam" id="PF00326">
    <property type="entry name" value="Peptidase_S9"/>
    <property type="match status" value="1"/>
</dbReference>
<dbReference type="InterPro" id="IPR001375">
    <property type="entry name" value="Peptidase_S9_cat"/>
</dbReference>
<dbReference type="GO" id="GO:0006508">
    <property type="term" value="P:proteolysis"/>
    <property type="evidence" value="ECO:0007669"/>
    <property type="project" value="InterPro"/>
</dbReference>
<dbReference type="InterPro" id="IPR029058">
    <property type="entry name" value="AB_hydrolase_fold"/>
</dbReference>
<dbReference type="SUPFAM" id="SSF53474">
    <property type="entry name" value="alpha/beta-Hydrolases"/>
    <property type="match status" value="1"/>
</dbReference>